<sequence>MSGRRDARGMHMGAEDGDDEKEEEIGRPQDVGMAGRGATQSASGATPGNPGGDCPQEGTQRQGVYTMLTPNAEKYQRLKTRAAEEEAALDRLRSERRAVGVRITPSHVGGSLSEGEVRKNQQLTTSRAKIQARMDREERERCRRAQDEAEFQKKKDIQRQKAIEAEIRHKQRDAQRRRSFAMDHSRTNEHFLNKVEWSSQKDTAKGPQADTAMARSKFRDYRDSQRKEEEEAHRLKKETQRRKAEYLEEKKKAEENERARQMQMDHRRANQAFLDRLEGRRSGETADIPQCEGTWHEESSTPPFKDGDKIGVWRSSGADSRPLDSFSSRNDVASSDITQLRDKFPWYNEQALQQILDECSGDISRVCSLLSE</sequence>
<dbReference type="AlphaFoldDB" id="A0AAJ7T076"/>
<reference evidence="3" key="1">
    <citation type="submission" date="2025-08" db="UniProtKB">
        <authorList>
            <consortium name="RefSeq"/>
        </authorList>
    </citation>
    <scope>IDENTIFICATION</scope>
    <source>
        <tissue evidence="3">Sperm</tissue>
    </source>
</reference>
<proteinExistence type="predicted"/>
<evidence type="ECO:0000256" key="1">
    <source>
        <dbReference type="SAM" id="MobiDB-lite"/>
    </source>
</evidence>
<organism evidence="2 3">
    <name type="scientific">Petromyzon marinus</name>
    <name type="common">Sea lamprey</name>
    <dbReference type="NCBI Taxonomy" id="7757"/>
    <lineage>
        <taxon>Eukaryota</taxon>
        <taxon>Metazoa</taxon>
        <taxon>Chordata</taxon>
        <taxon>Craniata</taxon>
        <taxon>Vertebrata</taxon>
        <taxon>Cyclostomata</taxon>
        <taxon>Hyperoartia</taxon>
        <taxon>Petromyzontiformes</taxon>
        <taxon>Petromyzontidae</taxon>
        <taxon>Petromyzon</taxon>
    </lineage>
</organism>
<dbReference type="CTD" id="94240"/>
<feature type="region of interest" description="Disordered" evidence="1">
    <location>
        <begin position="167"/>
        <end position="266"/>
    </location>
</feature>
<dbReference type="CDD" id="cd14279">
    <property type="entry name" value="CUE"/>
    <property type="match status" value="1"/>
</dbReference>
<feature type="region of interest" description="Disordered" evidence="1">
    <location>
        <begin position="1"/>
        <end position="61"/>
    </location>
</feature>
<dbReference type="KEGG" id="pmrn:116941673"/>
<gene>
    <name evidence="3" type="primary">EPSTI1</name>
</gene>
<feature type="compositionally biased region" description="Basic and acidic residues" evidence="1">
    <location>
        <begin position="294"/>
        <end position="311"/>
    </location>
</feature>
<dbReference type="Proteomes" id="UP001318040">
    <property type="component" value="Chromosome 1"/>
</dbReference>
<dbReference type="PANTHER" id="PTHR22529">
    <property type="entry name" value="EPITHELIAL-STROMAL INTERACTION PROTEIN 1"/>
    <property type="match status" value="1"/>
</dbReference>
<evidence type="ECO:0000313" key="3">
    <source>
        <dbReference type="RefSeq" id="XP_032808916.1"/>
    </source>
</evidence>
<dbReference type="PANTHER" id="PTHR22529:SF1">
    <property type="entry name" value="EPITHELIAL-STROMAL INTERACTION PROTEIN 1"/>
    <property type="match status" value="1"/>
</dbReference>
<feature type="region of interest" description="Disordered" evidence="1">
    <location>
        <begin position="282"/>
        <end position="330"/>
    </location>
</feature>
<name>A0AAJ7T076_PETMA</name>
<dbReference type="GeneID" id="116941673"/>
<accession>A0AAJ7T076</accession>
<feature type="compositionally biased region" description="Basic and acidic residues" evidence="1">
    <location>
        <begin position="167"/>
        <end position="193"/>
    </location>
</feature>
<dbReference type="RefSeq" id="XP_032808916.1">
    <property type="nucleotide sequence ID" value="XM_032953025.1"/>
</dbReference>
<dbReference type="InterPro" id="IPR026185">
    <property type="entry name" value="EPSTI1"/>
</dbReference>
<feature type="compositionally biased region" description="Basic and acidic residues" evidence="1">
    <location>
        <begin position="217"/>
        <end position="266"/>
    </location>
</feature>
<keyword evidence="2" id="KW-1185">Reference proteome</keyword>
<protein>
    <submittedName>
        <fullName evidence="3">Epithelial-stromal interaction protein 1</fullName>
    </submittedName>
</protein>
<feature type="region of interest" description="Disordered" evidence="1">
    <location>
        <begin position="102"/>
        <end position="138"/>
    </location>
</feature>
<evidence type="ECO:0000313" key="2">
    <source>
        <dbReference type="Proteomes" id="UP001318040"/>
    </source>
</evidence>